<dbReference type="EMBL" id="QNTQ01000008">
    <property type="protein sequence ID" value="RBI85046.1"/>
    <property type="molecule type" value="Genomic_DNA"/>
</dbReference>
<dbReference type="Pfam" id="PF07310">
    <property type="entry name" value="PAS_5"/>
    <property type="match status" value="1"/>
</dbReference>
<dbReference type="Proteomes" id="UP000253370">
    <property type="component" value="Unassembled WGS sequence"/>
</dbReference>
<dbReference type="AlphaFoldDB" id="A0A365U899"/>
<comment type="caution">
    <text evidence="1">The sequence shown here is derived from an EMBL/GenBank/DDBJ whole genome shotgun (WGS) entry which is preliminary data.</text>
</comment>
<reference evidence="1 2" key="1">
    <citation type="submission" date="2018-07" db="EMBL/GenBank/DDBJ databases">
        <title>Rhodosalinus sp. strain E84T genomic sequence and assembly.</title>
        <authorList>
            <person name="Liu Z.-W."/>
            <person name="Lu D.-C."/>
        </authorList>
    </citation>
    <scope>NUCLEOTIDE SEQUENCE [LARGE SCALE GENOMIC DNA]</scope>
    <source>
        <strain evidence="1 2">E84</strain>
    </source>
</reference>
<organism evidence="1 2">
    <name type="scientific">Rhodosalinus halophilus</name>
    <dbReference type="NCBI Taxonomy" id="2259333"/>
    <lineage>
        <taxon>Bacteria</taxon>
        <taxon>Pseudomonadati</taxon>
        <taxon>Pseudomonadota</taxon>
        <taxon>Alphaproteobacteria</taxon>
        <taxon>Rhodobacterales</taxon>
        <taxon>Paracoccaceae</taxon>
        <taxon>Rhodosalinus</taxon>
    </lineage>
</organism>
<protein>
    <recommendedName>
        <fullName evidence="3">PAS domain-containing protein</fullName>
    </recommendedName>
</protein>
<evidence type="ECO:0000313" key="2">
    <source>
        <dbReference type="Proteomes" id="UP000253370"/>
    </source>
</evidence>
<evidence type="ECO:0008006" key="3">
    <source>
        <dbReference type="Google" id="ProtNLM"/>
    </source>
</evidence>
<dbReference type="OrthoDB" id="8478628at2"/>
<proteinExistence type="predicted"/>
<dbReference type="InterPro" id="IPR009922">
    <property type="entry name" value="DUF1457"/>
</dbReference>
<sequence>MPERAGAGERNAQRQSIGKVIQMARFREARRFRAQRLVESYWEALRDGGSVPARGDVDPRGIEDALEYAFILERISPRHGRLRIAGRHLCDLAGAEVRGMPLSVLFEAQSRDALGEALREVLERPAVAELALSAPAGLGRHALEGRLLLLPLRSDAGEISRALGCLETEGRIGRTPRRLSILETHLRPLPGVAEKAPAPAAQGFAEPARPFDVADRRAHKAPHLRVVVSNTDD</sequence>
<accession>A0A365U899</accession>
<evidence type="ECO:0000313" key="1">
    <source>
        <dbReference type="EMBL" id="RBI85046.1"/>
    </source>
</evidence>
<gene>
    <name evidence="1" type="ORF">DRV85_10310</name>
</gene>
<name>A0A365U899_9RHOB</name>
<keyword evidence="2" id="KW-1185">Reference proteome</keyword>